<evidence type="ECO:0000256" key="6">
    <source>
        <dbReference type="ARBA" id="ARBA00023004"/>
    </source>
</evidence>
<reference evidence="16 17" key="1">
    <citation type="submission" date="2021-08" db="EMBL/GenBank/DDBJ databases">
        <authorList>
            <person name="Tuo L."/>
        </authorList>
    </citation>
    <scope>NUCLEOTIDE SEQUENCE [LARGE SCALE GENOMIC DNA]</scope>
    <source>
        <strain evidence="16 17">JCM 31229</strain>
    </source>
</reference>
<accession>A0ABS7PW61</accession>
<comment type="caution">
    <text evidence="16">The sequence shown here is derived from an EMBL/GenBank/DDBJ whole genome shotgun (WGS) entry which is preliminary data.</text>
</comment>
<keyword evidence="13" id="KW-0732">Signal</keyword>
<keyword evidence="10 11" id="KW-0998">Cell outer membrane</keyword>
<keyword evidence="9 11" id="KW-0472">Membrane</keyword>
<evidence type="ECO:0000256" key="9">
    <source>
        <dbReference type="ARBA" id="ARBA00023136"/>
    </source>
</evidence>
<evidence type="ECO:0000256" key="7">
    <source>
        <dbReference type="ARBA" id="ARBA00023065"/>
    </source>
</evidence>
<name>A0ABS7PW61_9SPHN</name>
<evidence type="ECO:0000256" key="2">
    <source>
        <dbReference type="ARBA" id="ARBA00022448"/>
    </source>
</evidence>
<dbReference type="Pfam" id="PF07715">
    <property type="entry name" value="Plug"/>
    <property type="match status" value="1"/>
</dbReference>
<dbReference type="InterPro" id="IPR012910">
    <property type="entry name" value="Plug_dom"/>
</dbReference>
<dbReference type="Gene3D" id="2.40.170.20">
    <property type="entry name" value="TonB-dependent receptor, beta-barrel domain"/>
    <property type="match status" value="1"/>
</dbReference>
<comment type="subcellular location">
    <subcellularLocation>
        <location evidence="1 11">Cell outer membrane</location>
        <topology evidence="1 11">Multi-pass membrane protein</topology>
    </subcellularLocation>
</comment>
<dbReference type="PROSITE" id="PS52016">
    <property type="entry name" value="TONB_DEPENDENT_REC_3"/>
    <property type="match status" value="1"/>
</dbReference>
<evidence type="ECO:0000313" key="17">
    <source>
        <dbReference type="Proteomes" id="UP000706039"/>
    </source>
</evidence>
<proteinExistence type="inferred from homology"/>
<evidence type="ECO:0000256" key="1">
    <source>
        <dbReference type="ARBA" id="ARBA00004571"/>
    </source>
</evidence>
<sequence length="784" mass="84326">MRGFIRRTRLCALRTSAAVLAVTVSGTALAQESGAPAGEENEGLADIVVTAQRREESLQRTALAVSAVDAQQLSNAGVSDVTQLTKLVPSLVVQPATGTSVGFYLRGVGALVGNAFTENPVAFNFNQIYIARPAGLLGTFYDLERVEVLKGPQGTLYGRNATGGAINVIPKRPELGHNGGSVEFELGNYDLVRGQAALNVALGDTAALRVAGRLSRRDGYLSDGYDDESGEAARASLRFEPSDTFSVNLVADYFHQGGKGPGSVLVPSPLVPGAPDIDRRIGSADPVSTAALYAGILASALPPPAKTDSPTLPGVLRPKQDGFVDSEFWGISANIDADLGFATLTVIPGYRDSRPNYLTYNGGYYGRVIEVAKQKSLEVRLSSNGDGPLKYVLGGYYFDEDQSSFNHFVQGTVLSTKFAVDLNNRSAALFGQATYELASGFRVLGGIRYSKERKEQSTALTQTGIFAGTPVDPFNNTVPPVLVGGKLSFEKVTWKAGVEWDAGARNLVYANVATGFKSGGFFVAALDNTFNPENITAYTIGSKNRFMNNRLQLNLEAFYWDYKDQQINYIGPVRNLNAAGQVVVGSALTTTNAGASRIYGAEAELSFQITPDDLFTANLQYLNAKYTNFTYLAASASPTPPRTACGTTVTNVPGYVLPAPGTTFLVDCSGRPQINTPKWSLNLGYERTFPLTATLDLLLGARTRIESGRFLSPEYLPEERQGGYMMSDLFVQLKSDRNWSLTAYVNNLEDKTVYAGASLRPVFPVVFNILRSPRTYGLRAAIEF</sequence>
<dbReference type="Pfam" id="PF00593">
    <property type="entry name" value="TonB_dep_Rec_b-barrel"/>
    <property type="match status" value="1"/>
</dbReference>
<keyword evidence="4" id="KW-0410">Iron transport</keyword>
<evidence type="ECO:0000256" key="10">
    <source>
        <dbReference type="ARBA" id="ARBA00023237"/>
    </source>
</evidence>
<keyword evidence="17" id="KW-1185">Reference proteome</keyword>
<dbReference type="InterPro" id="IPR000531">
    <property type="entry name" value="Beta-barrel_TonB"/>
</dbReference>
<evidence type="ECO:0000256" key="11">
    <source>
        <dbReference type="PROSITE-ProRule" id="PRU01360"/>
    </source>
</evidence>
<feature type="domain" description="TonB-dependent receptor-like beta-barrel" evidence="14">
    <location>
        <begin position="314"/>
        <end position="748"/>
    </location>
</feature>
<feature type="signal peptide" evidence="13">
    <location>
        <begin position="1"/>
        <end position="30"/>
    </location>
</feature>
<dbReference type="InterPro" id="IPR036942">
    <property type="entry name" value="Beta-barrel_TonB_sf"/>
</dbReference>
<keyword evidence="6" id="KW-0408">Iron</keyword>
<gene>
    <name evidence="16" type="ORF">K7G82_25065</name>
</gene>
<keyword evidence="5 11" id="KW-0812">Transmembrane</keyword>
<evidence type="ECO:0000256" key="5">
    <source>
        <dbReference type="ARBA" id="ARBA00022692"/>
    </source>
</evidence>
<dbReference type="EMBL" id="JAINVV010000012">
    <property type="protein sequence ID" value="MBY8825597.1"/>
    <property type="molecule type" value="Genomic_DNA"/>
</dbReference>
<evidence type="ECO:0000313" key="16">
    <source>
        <dbReference type="EMBL" id="MBY8825597.1"/>
    </source>
</evidence>
<comment type="similarity">
    <text evidence="11 12">Belongs to the TonB-dependent receptor family.</text>
</comment>
<evidence type="ECO:0000256" key="12">
    <source>
        <dbReference type="RuleBase" id="RU003357"/>
    </source>
</evidence>
<keyword evidence="2 11" id="KW-0813">Transport</keyword>
<evidence type="ECO:0000256" key="13">
    <source>
        <dbReference type="SAM" id="SignalP"/>
    </source>
</evidence>
<organism evidence="16 17">
    <name type="scientific">Sphingomonas colocasiae</name>
    <dbReference type="NCBI Taxonomy" id="1848973"/>
    <lineage>
        <taxon>Bacteria</taxon>
        <taxon>Pseudomonadati</taxon>
        <taxon>Pseudomonadota</taxon>
        <taxon>Alphaproteobacteria</taxon>
        <taxon>Sphingomonadales</taxon>
        <taxon>Sphingomonadaceae</taxon>
        <taxon>Sphingomonas</taxon>
    </lineage>
</organism>
<dbReference type="SUPFAM" id="SSF56935">
    <property type="entry name" value="Porins"/>
    <property type="match status" value="1"/>
</dbReference>
<keyword evidence="7" id="KW-0406">Ion transport</keyword>
<protein>
    <submittedName>
        <fullName evidence="16">TonB-dependent receptor</fullName>
    </submittedName>
</protein>
<feature type="chain" id="PRO_5047449038" evidence="13">
    <location>
        <begin position="31"/>
        <end position="784"/>
    </location>
</feature>
<evidence type="ECO:0000259" key="15">
    <source>
        <dbReference type="Pfam" id="PF07715"/>
    </source>
</evidence>
<evidence type="ECO:0000256" key="4">
    <source>
        <dbReference type="ARBA" id="ARBA00022496"/>
    </source>
</evidence>
<dbReference type="InterPro" id="IPR039426">
    <property type="entry name" value="TonB-dep_rcpt-like"/>
</dbReference>
<dbReference type="PANTHER" id="PTHR32552:SF81">
    <property type="entry name" value="TONB-DEPENDENT OUTER MEMBRANE RECEPTOR"/>
    <property type="match status" value="1"/>
</dbReference>
<dbReference type="RefSeq" id="WP_222992693.1">
    <property type="nucleotide sequence ID" value="NZ_JAINVV010000012.1"/>
</dbReference>
<evidence type="ECO:0000256" key="8">
    <source>
        <dbReference type="ARBA" id="ARBA00023077"/>
    </source>
</evidence>
<feature type="domain" description="TonB-dependent receptor plug" evidence="15">
    <location>
        <begin position="58"/>
        <end position="165"/>
    </location>
</feature>
<dbReference type="Proteomes" id="UP000706039">
    <property type="component" value="Unassembled WGS sequence"/>
</dbReference>
<evidence type="ECO:0000256" key="3">
    <source>
        <dbReference type="ARBA" id="ARBA00022452"/>
    </source>
</evidence>
<keyword evidence="8 12" id="KW-0798">TonB box</keyword>
<keyword evidence="16" id="KW-0675">Receptor</keyword>
<keyword evidence="3 11" id="KW-1134">Transmembrane beta strand</keyword>
<dbReference type="PANTHER" id="PTHR32552">
    <property type="entry name" value="FERRICHROME IRON RECEPTOR-RELATED"/>
    <property type="match status" value="1"/>
</dbReference>
<evidence type="ECO:0000259" key="14">
    <source>
        <dbReference type="Pfam" id="PF00593"/>
    </source>
</evidence>